<evidence type="ECO:0000313" key="4">
    <source>
        <dbReference type="EMBL" id="OAN30945.1"/>
    </source>
</evidence>
<dbReference type="Proteomes" id="UP000064137">
    <property type="component" value="Chromosome"/>
</dbReference>
<organism evidence="3 5">
    <name type="scientific">Pseudomonas oryzihabitans</name>
    <dbReference type="NCBI Taxonomy" id="47885"/>
    <lineage>
        <taxon>Bacteria</taxon>
        <taxon>Pseudomonadati</taxon>
        <taxon>Pseudomonadota</taxon>
        <taxon>Gammaproteobacteria</taxon>
        <taxon>Pseudomonadales</taxon>
        <taxon>Pseudomonadaceae</taxon>
        <taxon>Pseudomonas</taxon>
    </lineage>
</organism>
<evidence type="ECO:0000313" key="6">
    <source>
        <dbReference type="Proteomes" id="UP000078356"/>
    </source>
</evidence>
<dbReference type="InterPro" id="IPR009936">
    <property type="entry name" value="DUF1468"/>
</dbReference>
<keyword evidence="1" id="KW-1133">Transmembrane helix</keyword>
<keyword evidence="1" id="KW-0472">Membrane</keyword>
<dbReference type="AlphaFoldDB" id="A0A0U4XQJ0"/>
<name>A0A0U4XQJ0_9PSED</name>
<evidence type="ECO:0000313" key="5">
    <source>
        <dbReference type="Proteomes" id="UP000064137"/>
    </source>
</evidence>
<gene>
    <name evidence="4" type="ORF">A4V15_14610</name>
    <name evidence="3" type="ORF">APT59_04395</name>
</gene>
<reference evidence="4 6" key="2">
    <citation type="submission" date="2016-04" db="EMBL/GenBank/DDBJ databases">
        <title>Draft Genome Sequences of Staphylococcus capitis Strain H36, S. capitis Strain H65, S. cohnii Strain H62, S. hominis Strain H69, Mycobacterium iranicum Strain H39, Plantibacter sp. Strain H53, Pseudomonas oryzihabitans Strain H72, and Microbacterium sp. Strain H83, isolated from residential settings.</title>
        <authorList>
            <person name="Lymperopoulou D."/>
            <person name="Adams R.I."/>
            <person name="Lindow S."/>
            <person name="Coil D.A."/>
            <person name="Jospin G."/>
            <person name="Eisen J.A."/>
        </authorList>
    </citation>
    <scope>NUCLEOTIDE SEQUENCE [LARGE SCALE GENOMIC DNA]</scope>
    <source>
        <strain evidence="4 6">H72</strain>
    </source>
</reference>
<dbReference type="Pfam" id="PF07331">
    <property type="entry name" value="TctB"/>
    <property type="match status" value="1"/>
</dbReference>
<protein>
    <recommendedName>
        <fullName evidence="2">DUF1468 domain-containing protein</fullName>
    </recommendedName>
</protein>
<accession>A0A0U4XQJ0</accession>
<dbReference type="KEGG" id="por:APT59_04395"/>
<feature type="transmembrane region" description="Helical" evidence="1">
    <location>
        <begin position="38"/>
        <end position="56"/>
    </location>
</feature>
<proteinExistence type="predicted"/>
<dbReference type="EMBL" id="LWCR01000007">
    <property type="protein sequence ID" value="OAN30945.1"/>
    <property type="molecule type" value="Genomic_DNA"/>
</dbReference>
<evidence type="ECO:0000256" key="1">
    <source>
        <dbReference type="SAM" id="Phobius"/>
    </source>
</evidence>
<feature type="transmembrane region" description="Helical" evidence="1">
    <location>
        <begin position="115"/>
        <end position="134"/>
    </location>
</feature>
<dbReference type="OrthoDB" id="7025534at2"/>
<sequence length="152" mass="16658">MIFQRAFMAVWLVAGLVMLFIARDYQAPFSYEPVGPRAYPMLMFGLMSLGLAYLIIRPTPIGDGEDQKPLDASSLRKVVACCVILLGYALTFQPLGFPLSAFLTATLCGLLYGGRLMPCALVSLLLSVSLYVLFDRVMEVPLPLGVLEFLEG</sequence>
<evidence type="ECO:0000259" key="2">
    <source>
        <dbReference type="Pfam" id="PF07331"/>
    </source>
</evidence>
<keyword evidence="1" id="KW-0812">Transmembrane</keyword>
<dbReference type="Proteomes" id="UP000078356">
    <property type="component" value="Unassembled WGS sequence"/>
</dbReference>
<evidence type="ECO:0000313" key="3">
    <source>
        <dbReference type="EMBL" id="ALZ83481.1"/>
    </source>
</evidence>
<dbReference type="EMBL" id="CP013987">
    <property type="protein sequence ID" value="ALZ83481.1"/>
    <property type="molecule type" value="Genomic_DNA"/>
</dbReference>
<feature type="domain" description="DUF1468" evidence="2">
    <location>
        <begin position="8"/>
        <end position="143"/>
    </location>
</feature>
<dbReference type="RefSeq" id="WP_017640135.1">
    <property type="nucleotide sequence ID" value="NZ_CP013987.1"/>
</dbReference>
<reference evidence="3 5" key="1">
    <citation type="submission" date="2016-01" db="EMBL/GenBank/DDBJ databases">
        <title>Annotation of Pseudomonas oryzihabitans USDA-ARS-USMARC-56511.</title>
        <authorList>
            <person name="Harhay G.P."/>
            <person name="Harhay D.M."/>
            <person name="Smith T.P.L."/>
            <person name="Bono J.L."/>
            <person name="Heaton M.P."/>
            <person name="Clawson M.L."/>
            <person name="Chitko-Mckown C.G."/>
            <person name="Capik S.F."/>
            <person name="DeDonder K.D."/>
            <person name="Apley M.D."/>
            <person name="Lubbers B.V."/>
            <person name="White B.J."/>
            <person name="Larson R.L."/>
        </authorList>
    </citation>
    <scope>NUCLEOTIDE SEQUENCE [LARGE SCALE GENOMIC DNA]</scope>
    <source>
        <strain evidence="3 5">USDA-ARS-USMARC-56511</strain>
    </source>
</reference>
<feature type="transmembrane region" description="Helical" evidence="1">
    <location>
        <begin position="77"/>
        <end position="95"/>
    </location>
</feature>